<dbReference type="RefSeq" id="WP_175453113.1">
    <property type="nucleotide sequence ID" value="NZ_FNFH01000005.1"/>
</dbReference>
<dbReference type="SUPFAM" id="SSF52768">
    <property type="entry name" value="Arginase/deacetylase"/>
    <property type="match status" value="1"/>
</dbReference>
<dbReference type="Proteomes" id="UP000199305">
    <property type="component" value="Unassembled WGS sequence"/>
</dbReference>
<dbReference type="PRINTS" id="PR01270">
    <property type="entry name" value="HDASUPER"/>
</dbReference>
<dbReference type="PANTHER" id="PTHR10625">
    <property type="entry name" value="HISTONE DEACETYLASE HDAC1-RELATED"/>
    <property type="match status" value="1"/>
</dbReference>
<dbReference type="InterPro" id="IPR023696">
    <property type="entry name" value="Ureohydrolase_dom_sf"/>
</dbReference>
<dbReference type="PANTHER" id="PTHR10625:SF10">
    <property type="entry name" value="HISTONE DEACETYLASE HDAC1"/>
    <property type="match status" value="1"/>
</dbReference>
<dbReference type="Gene3D" id="3.40.800.20">
    <property type="entry name" value="Histone deacetylase domain"/>
    <property type="match status" value="1"/>
</dbReference>
<dbReference type="GO" id="GO:0040029">
    <property type="term" value="P:epigenetic regulation of gene expression"/>
    <property type="evidence" value="ECO:0007669"/>
    <property type="project" value="TreeGrafter"/>
</dbReference>
<feature type="domain" description="Histone deacetylase" evidence="2">
    <location>
        <begin position="20"/>
        <end position="303"/>
    </location>
</feature>
<dbReference type="InterPro" id="IPR023801">
    <property type="entry name" value="His_deacetylse_dom"/>
</dbReference>
<dbReference type="Pfam" id="PF00850">
    <property type="entry name" value="Hist_deacetyl"/>
    <property type="match status" value="1"/>
</dbReference>
<comment type="similarity">
    <text evidence="1">Belongs to the histone deacetylase family.</text>
</comment>
<dbReference type="EMBL" id="FNFH01000005">
    <property type="protein sequence ID" value="SDK55451.1"/>
    <property type="molecule type" value="Genomic_DNA"/>
</dbReference>
<dbReference type="STRING" id="658219.SAMN05216212_2633"/>
<evidence type="ECO:0000259" key="2">
    <source>
        <dbReference type="Pfam" id="PF00850"/>
    </source>
</evidence>
<dbReference type="InterPro" id="IPR000286">
    <property type="entry name" value="HDACs"/>
</dbReference>
<reference evidence="4" key="1">
    <citation type="submission" date="2016-10" db="EMBL/GenBank/DDBJ databases">
        <authorList>
            <person name="Varghese N."/>
            <person name="Submissions S."/>
        </authorList>
    </citation>
    <scope>NUCLEOTIDE SEQUENCE [LARGE SCALE GENOMIC DNA]</scope>
    <source>
        <strain evidence="4">CGMCC 1.10658</strain>
    </source>
</reference>
<evidence type="ECO:0000313" key="4">
    <source>
        <dbReference type="Proteomes" id="UP000199305"/>
    </source>
</evidence>
<sequence>MSVGLITSPACALHDMGEGHPERPARLDAIQDQLLASGMDFVLQHFDAPRATRAQLELVHDPDYVESIFARAPSEGTEILDPDTSMCPDSLEAALRAAGAAVSAVDRVMAGEVQSAFCAVRPPGHHAERDRAMGFCLFNNIAIAAAHARHHHGLERVAIVDFDVHHGNGTEDFVRDEQGYLLCSSFQHPFYPFSGTGDLPPHIVNTPLEPGAGGAELRRAVEEQWLPALEAFRPQMLFISAGFDGHIEDEMSQLRFVEEDYRWVTDTVRQLAERHAGGRIVSTLEGGYALSALGRSVVAHLKGLMGG</sequence>
<evidence type="ECO:0000256" key="1">
    <source>
        <dbReference type="ARBA" id="ARBA00005947"/>
    </source>
</evidence>
<dbReference type="GO" id="GO:0004407">
    <property type="term" value="F:histone deacetylase activity"/>
    <property type="evidence" value="ECO:0007669"/>
    <property type="project" value="TreeGrafter"/>
</dbReference>
<dbReference type="InterPro" id="IPR037138">
    <property type="entry name" value="His_deacetylse_dom_sf"/>
</dbReference>
<organism evidence="3 4">
    <name type="scientific">Microbulbifer yueqingensis</name>
    <dbReference type="NCBI Taxonomy" id="658219"/>
    <lineage>
        <taxon>Bacteria</taxon>
        <taxon>Pseudomonadati</taxon>
        <taxon>Pseudomonadota</taxon>
        <taxon>Gammaproteobacteria</taxon>
        <taxon>Cellvibrionales</taxon>
        <taxon>Microbulbiferaceae</taxon>
        <taxon>Microbulbifer</taxon>
    </lineage>
</organism>
<dbReference type="CDD" id="cd11599">
    <property type="entry name" value="HDAC_classII_2"/>
    <property type="match status" value="1"/>
</dbReference>
<gene>
    <name evidence="3" type="ORF">SAMN05216212_2633</name>
</gene>
<accession>A0A1G9CUW6</accession>
<keyword evidence="4" id="KW-1185">Reference proteome</keyword>
<dbReference type="AlphaFoldDB" id="A0A1G9CUW6"/>
<protein>
    <submittedName>
        <fullName evidence="3">Acetoin utilization deacetylase AcuC</fullName>
    </submittedName>
</protein>
<proteinExistence type="inferred from homology"/>
<name>A0A1G9CUW6_9GAMM</name>
<evidence type="ECO:0000313" key="3">
    <source>
        <dbReference type="EMBL" id="SDK55451.1"/>
    </source>
</evidence>